<feature type="region of interest" description="Disordered" evidence="1">
    <location>
        <begin position="26"/>
        <end position="59"/>
    </location>
</feature>
<keyword evidence="3" id="KW-1185">Reference proteome</keyword>
<evidence type="ECO:0000313" key="3">
    <source>
        <dbReference type="Proteomes" id="UP000076532"/>
    </source>
</evidence>
<dbReference type="OrthoDB" id="412018at2759"/>
<sequence>MDRQDFSRLTATASVTEQGMDTIFGPTHWTAFVNPGSDPTAPHKTTRLPSSTPSPTPASSIETAVAMANAGGPFAQGCIGGSGMWIPFKGLLRRIKHDCVKT</sequence>
<proteinExistence type="predicted"/>
<feature type="compositionally biased region" description="Low complexity" evidence="1">
    <location>
        <begin position="47"/>
        <end position="59"/>
    </location>
</feature>
<dbReference type="EMBL" id="KV417664">
    <property type="protein sequence ID" value="KZP11392.1"/>
    <property type="molecule type" value="Genomic_DNA"/>
</dbReference>
<name>A0A166A9V0_9AGAM</name>
<evidence type="ECO:0000313" key="2">
    <source>
        <dbReference type="EMBL" id="KZP11392.1"/>
    </source>
</evidence>
<accession>A0A166A9V0</accession>
<reference evidence="2 3" key="1">
    <citation type="journal article" date="2016" name="Mol. Biol. Evol.">
        <title>Comparative Genomics of Early-Diverging Mushroom-Forming Fungi Provides Insights into the Origins of Lignocellulose Decay Capabilities.</title>
        <authorList>
            <person name="Nagy L.G."/>
            <person name="Riley R."/>
            <person name="Tritt A."/>
            <person name="Adam C."/>
            <person name="Daum C."/>
            <person name="Floudas D."/>
            <person name="Sun H."/>
            <person name="Yadav J.S."/>
            <person name="Pangilinan J."/>
            <person name="Larsson K.H."/>
            <person name="Matsuura K."/>
            <person name="Barry K."/>
            <person name="Labutti K."/>
            <person name="Kuo R."/>
            <person name="Ohm R.A."/>
            <person name="Bhattacharya S.S."/>
            <person name="Shirouzu T."/>
            <person name="Yoshinaga Y."/>
            <person name="Martin F.M."/>
            <person name="Grigoriev I.V."/>
            <person name="Hibbett D.S."/>
        </authorList>
    </citation>
    <scope>NUCLEOTIDE SEQUENCE [LARGE SCALE GENOMIC DNA]</scope>
    <source>
        <strain evidence="2 3">CBS 109695</strain>
    </source>
</reference>
<evidence type="ECO:0000256" key="1">
    <source>
        <dbReference type="SAM" id="MobiDB-lite"/>
    </source>
</evidence>
<dbReference type="Proteomes" id="UP000076532">
    <property type="component" value="Unassembled WGS sequence"/>
</dbReference>
<protein>
    <submittedName>
        <fullName evidence="2">Uncharacterized protein</fullName>
    </submittedName>
</protein>
<gene>
    <name evidence="2" type="ORF">FIBSPDRAFT_962372</name>
</gene>
<organism evidence="2 3">
    <name type="scientific">Athelia psychrophila</name>
    <dbReference type="NCBI Taxonomy" id="1759441"/>
    <lineage>
        <taxon>Eukaryota</taxon>
        <taxon>Fungi</taxon>
        <taxon>Dikarya</taxon>
        <taxon>Basidiomycota</taxon>
        <taxon>Agaricomycotina</taxon>
        <taxon>Agaricomycetes</taxon>
        <taxon>Agaricomycetidae</taxon>
        <taxon>Atheliales</taxon>
        <taxon>Atheliaceae</taxon>
        <taxon>Athelia</taxon>
    </lineage>
</organism>
<dbReference type="AlphaFoldDB" id="A0A166A9V0"/>